<evidence type="ECO:0000259" key="7">
    <source>
        <dbReference type="PROSITE" id="PS00028"/>
    </source>
</evidence>
<dbReference type="InterPro" id="IPR050527">
    <property type="entry name" value="Snail/Krueppel_Znf"/>
</dbReference>
<dbReference type="SMART" id="SM00355">
    <property type="entry name" value="ZnF_C2H2"/>
    <property type="match status" value="3"/>
</dbReference>
<keyword evidence="3" id="KW-0863">Zinc-finger</keyword>
<dbReference type="EMBL" id="QKKF02014716">
    <property type="protein sequence ID" value="RZF42574.1"/>
    <property type="molecule type" value="Genomic_DNA"/>
</dbReference>
<evidence type="ECO:0000313" key="9">
    <source>
        <dbReference type="Proteomes" id="UP000291343"/>
    </source>
</evidence>
<reference evidence="8 9" key="1">
    <citation type="journal article" date="2017" name="Gigascience">
        <title>Genome sequence of the small brown planthopper, Laodelphax striatellus.</title>
        <authorList>
            <person name="Zhu J."/>
            <person name="Jiang F."/>
            <person name="Wang X."/>
            <person name="Yang P."/>
            <person name="Bao Y."/>
            <person name="Zhao W."/>
            <person name="Wang W."/>
            <person name="Lu H."/>
            <person name="Wang Q."/>
            <person name="Cui N."/>
            <person name="Li J."/>
            <person name="Chen X."/>
            <person name="Luo L."/>
            <person name="Yu J."/>
            <person name="Kang L."/>
            <person name="Cui F."/>
        </authorList>
    </citation>
    <scope>NUCLEOTIDE SEQUENCE [LARGE SCALE GENOMIC DNA]</scope>
    <source>
        <strain evidence="8">Lst14</strain>
    </source>
</reference>
<dbReference type="SMR" id="A0A482X9T6"/>
<keyword evidence="1" id="KW-0479">Metal-binding</keyword>
<evidence type="ECO:0000256" key="6">
    <source>
        <dbReference type="ARBA" id="ARBA00037948"/>
    </source>
</evidence>
<dbReference type="GO" id="GO:0000981">
    <property type="term" value="F:DNA-binding transcription factor activity, RNA polymerase II-specific"/>
    <property type="evidence" value="ECO:0007669"/>
    <property type="project" value="TreeGrafter"/>
</dbReference>
<evidence type="ECO:0000256" key="5">
    <source>
        <dbReference type="ARBA" id="ARBA00023242"/>
    </source>
</evidence>
<gene>
    <name evidence="8" type="ORF">LSTR_LSTR001369</name>
</gene>
<protein>
    <recommendedName>
        <fullName evidence="7">C2H2-type domain-containing protein</fullName>
    </recommendedName>
</protein>
<dbReference type="PANTHER" id="PTHR24388">
    <property type="entry name" value="ZINC FINGER PROTEIN"/>
    <property type="match status" value="1"/>
</dbReference>
<comment type="similarity">
    <text evidence="6">Belongs to the snail C2H2-type zinc-finger protein family.</text>
</comment>
<evidence type="ECO:0000256" key="2">
    <source>
        <dbReference type="ARBA" id="ARBA00022737"/>
    </source>
</evidence>
<accession>A0A482X9T6</accession>
<dbReference type="PANTHER" id="PTHR24388:SF102">
    <property type="entry name" value="ZINC FINGER PROTEIN 407"/>
    <property type="match status" value="1"/>
</dbReference>
<evidence type="ECO:0000256" key="4">
    <source>
        <dbReference type="ARBA" id="ARBA00022833"/>
    </source>
</evidence>
<sequence length="354" mass="39225">MAVNEGVTCNRSRRVMPGGGGWEKGERSALKQHLQLHVGKTVECHYADCVFTCRSDAELGNHLRTHSDLRLFSCDKCEYSSKTKGQLVRRLVASVSPVMQIKEQNHELRVTNFSSAPNLAAVVVKKGARDVKRTKNATHLKRHSRLHLGTKPYHCPHCSYTCSLQENLRKHVLSTKIHKGKFLYSCNETDCNFESNSAKDFKVHLVQVHEKKPNFAWSYITSLHKYSDEGAMEEVASSNSNNPVDTLLLQSATTASPGNVLSPLLGSAVPLQDDPVQVASEPPTSSDDIIFIQIPSADSAYDVPFFSPNEHQLFFETLPTSSSAHAQSGPTCTEQEFVIIDESATIELEVSENE</sequence>
<dbReference type="InterPro" id="IPR013087">
    <property type="entry name" value="Znf_C2H2_type"/>
</dbReference>
<comment type="caution">
    <text evidence="8">The sequence shown here is derived from an EMBL/GenBank/DDBJ whole genome shotgun (WGS) entry which is preliminary data.</text>
</comment>
<dbReference type="SUPFAM" id="SSF57667">
    <property type="entry name" value="beta-beta-alpha zinc fingers"/>
    <property type="match status" value="2"/>
</dbReference>
<dbReference type="GO" id="GO:0000978">
    <property type="term" value="F:RNA polymerase II cis-regulatory region sequence-specific DNA binding"/>
    <property type="evidence" value="ECO:0007669"/>
    <property type="project" value="TreeGrafter"/>
</dbReference>
<evidence type="ECO:0000256" key="1">
    <source>
        <dbReference type="ARBA" id="ARBA00022723"/>
    </source>
</evidence>
<evidence type="ECO:0000313" key="8">
    <source>
        <dbReference type="EMBL" id="RZF42574.1"/>
    </source>
</evidence>
<proteinExistence type="inferred from homology"/>
<dbReference type="GO" id="GO:0008270">
    <property type="term" value="F:zinc ion binding"/>
    <property type="evidence" value="ECO:0007669"/>
    <property type="project" value="UniProtKB-KW"/>
</dbReference>
<name>A0A482X9T6_LAOST</name>
<dbReference type="InterPro" id="IPR036236">
    <property type="entry name" value="Znf_C2H2_sf"/>
</dbReference>
<evidence type="ECO:0000256" key="3">
    <source>
        <dbReference type="ARBA" id="ARBA00022771"/>
    </source>
</evidence>
<keyword evidence="5" id="KW-0539">Nucleus</keyword>
<dbReference type="STRING" id="195883.A0A482X9T6"/>
<dbReference type="InParanoid" id="A0A482X9T6"/>
<dbReference type="Gene3D" id="3.30.160.60">
    <property type="entry name" value="Classic Zinc Finger"/>
    <property type="match status" value="2"/>
</dbReference>
<dbReference type="PROSITE" id="PS00028">
    <property type="entry name" value="ZINC_FINGER_C2H2_1"/>
    <property type="match status" value="1"/>
</dbReference>
<dbReference type="AlphaFoldDB" id="A0A482X9T6"/>
<keyword evidence="2" id="KW-0677">Repeat</keyword>
<keyword evidence="4" id="KW-0862">Zinc</keyword>
<feature type="domain" description="C2H2-type" evidence="7">
    <location>
        <begin position="44"/>
        <end position="66"/>
    </location>
</feature>
<dbReference type="Proteomes" id="UP000291343">
    <property type="component" value="Unassembled WGS sequence"/>
</dbReference>
<organism evidence="8 9">
    <name type="scientific">Laodelphax striatellus</name>
    <name type="common">Small brown planthopper</name>
    <name type="synonym">Delphax striatella</name>
    <dbReference type="NCBI Taxonomy" id="195883"/>
    <lineage>
        <taxon>Eukaryota</taxon>
        <taxon>Metazoa</taxon>
        <taxon>Ecdysozoa</taxon>
        <taxon>Arthropoda</taxon>
        <taxon>Hexapoda</taxon>
        <taxon>Insecta</taxon>
        <taxon>Pterygota</taxon>
        <taxon>Neoptera</taxon>
        <taxon>Paraneoptera</taxon>
        <taxon>Hemiptera</taxon>
        <taxon>Auchenorrhyncha</taxon>
        <taxon>Fulgoroidea</taxon>
        <taxon>Delphacidae</taxon>
        <taxon>Criomorphinae</taxon>
        <taxon>Laodelphax</taxon>
    </lineage>
</organism>
<dbReference type="OrthoDB" id="7788172at2759"/>
<keyword evidence="9" id="KW-1185">Reference proteome</keyword>